<dbReference type="Gene3D" id="1.10.260.40">
    <property type="entry name" value="lambda repressor-like DNA-binding domains"/>
    <property type="match status" value="1"/>
</dbReference>
<dbReference type="InterPro" id="IPR010982">
    <property type="entry name" value="Lambda_DNA-bd_dom_sf"/>
</dbReference>
<dbReference type="SUPFAM" id="SSF47413">
    <property type="entry name" value="lambda repressor-like DNA-binding domains"/>
    <property type="match status" value="1"/>
</dbReference>
<dbReference type="Pfam" id="PF01381">
    <property type="entry name" value="HTH_3"/>
    <property type="match status" value="1"/>
</dbReference>
<dbReference type="EMBL" id="CADIJQ010000012">
    <property type="protein sequence ID" value="CAB3738644.1"/>
    <property type="molecule type" value="Genomic_DNA"/>
</dbReference>
<dbReference type="PROSITE" id="PS50943">
    <property type="entry name" value="HTH_CROC1"/>
    <property type="match status" value="1"/>
</dbReference>
<dbReference type="InterPro" id="IPR001387">
    <property type="entry name" value="Cro/C1-type_HTH"/>
</dbReference>
<reference evidence="3 4" key="1">
    <citation type="submission" date="2020-04" db="EMBL/GenBank/DDBJ databases">
        <authorList>
            <person name="De Canck E."/>
        </authorList>
    </citation>
    <scope>NUCLEOTIDE SEQUENCE [LARGE SCALE GENOMIC DNA]</scope>
    <source>
        <strain evidence="3 4">LMG 3441</strain>
    </source>
</reference>
<dbReference type="Proteomes" id="UP000494269">
    <property type="component" value="Unassembled WGS sequence"/>
</dbReference>
<feature type="region of interest" description="Disordered" evidence="1">
    <location>
        <begin position="74"/>
        <end position="99"/>
    </location>
</feature>
<evidence type="ECO:0000256" key="1">
    <source>
        <dbReference type="SAM" id="MobiDB-lite"/>
    </source>
</evidence>
<gene>
    <name evidence="3" type="ORF">LMG3441_05381</name>
</gene>
<name>A0A6S7AQL4_9BURK</name>
<dbReference type="SMART" id="SM00530">
    <property type="entry name" value="HTH_XRE"/>
    <property type="match status" value="1"/>
</dbReference>
<dbReference type="RefSeq" id="WP_175171548.1">
    <property type="nucleotide sequence ID" value="NZ_CADIJQ010000012.1"/>
</dbReference>
<dbReference type="GO" id="GO:0003677">
    <property type="term" value="F:DNA binding"/>
    <property type="evidence" value="ECO:0007669"/>
    <property type="project" value="InterPro"/>
</dbReference>
<sequence>MSEFTVRTSDQLSGMLRAFRKQAGLTQGEVAERLGLRQQTYSTLERNAETVSAGRLMKVLAVLGVDLVLHQREPADSSGHGIADERDAGMGGHHASPKW</sequence>
<evidence type="ECO:0000259" key="2">
    <source>
        <dbReference type="PROSITE" id="PS50943"/>
    </source>
</evidence>
<accession>A0A6S7AQL4</accession>
<keyword evidence="4" id="KW-1185">Reference proteome</keyword>
<dbReference type="CDD" id="cd00093">
    <property type="entry name" value="HTH_XRE"/>
    <property type="match status" value="1"/>
</dbReference>
<evidence type="ECO:0000313" key="4">
    <source>
        <dbReference type="Proteomes" id="UP000494269"/>
    </source>
</evidence>
<organism evidence="3 4">
    <name type="scientific">Achromobacter kerstersii</name>
    <dbReference type="NCBI Taxonomy" id="1353890"/>
    <lineage>
        <taxon>Bacteria</taxon>
        <taxon>Pseudomonadati</taxon>
        <taxon>Pseudomonadota</taxon>
        <taxon>Betaproteobacteria</taxon>
        <taxon>Burkholderiales</taxon>
        <taxon>Alcaligenaceae</taxon>
        <taxon>Achromobacter</taxon>
    </lineage>
</organism>
<evidence type="ECO:0000313" key="3">
    <source>
        <dbReference type="EMBL" id="CAB3738644.1"/>
    </source>
</evidence>
<dbReference type="AlphaFoldDB" id="A0A6S7AQL4"/>
<proteinExistence type="predicted"/>
<protein>
    <recommendedName>
        <fullName evidence="2">HTH cro/C1-type domain-containing protein</fullName>
    </recommendedName>
</protein>
<feature type="domain" description="HTH cro/C1-type" evidence="2">
    <location>
        <begin position="16"/>
        <end position="70"/>
    </location>
</feature>